<dbReference type="OrthoDB" id="3587182at2759"/>
<keyword evidence="4" id="KW-1185">Reference proteome</keyword>
<dbReference type="Proteomes" id="UP000748025">
    <property type="component" value="Unassembled WGS sequence"/>
</dbReference>
<keyword evidence="1" id="KW-0812">Transmembrane</keyword>
<keyword evidence="1" id="KW-0472">Membrane</keyword>
<evidence type="ECO:0000313" key="4">
    <source>
        <dbReference type="Proteomes" id="UP000748025"/>
    </source>
</evidence>
<feature type="domain" description="DUF7704" evidence="2">
    <location>
        <begin position="14"/>
        <end position="151"/>
    </location>
</feature>
<feature type="transmembrane region" description="Helical" evidence="1">
    <location>
        <begin position="62"/>
        <end position="83"/>
    </location>
</feature>
<organism evidence="3 4">
    <name type="scientific">Claviceps pusilla</name>
    <dbReference type="NCBI Taxonomy" id="123648"/>
    <lineage>
        <taxon>Eukaryota</taxon>
        <taxon>Fungi</taxon>
        <taxon>Dikarya</taxon>
        <taxon>Ascomycota</taxon>
        <taxon>Pezizomycotina</taxon>
        <taxon>Sordariomycetes</taxon>
        <taxon>Hypocreomycetidae</taxon>
        <taxon>Hypocreales</taxon>
        <taxon>Clavicipitaceae</taxon>
        <taxon>Claviceps</taxon>
    </lineage>
</organism>
<proteinExistence type="predicted"/>
<dbReference type="AlphaFoldDB" id="A0A9P7SVQ9"/>
<reference evidence="3" key="1">
    <citation type="journal article" date="2020" name="bioRxiv">
        <title>Whole genome comparisons of ergot fungi reveals the divergence and evolution of species within the genus Claviceps are the result of varying mechanisms driving genome evolution and host range expansion.</title>
        <authorList>
            <person name="Wyka S.A."/>
            <person name="Mondo S.J."/>
            <person name="Liu M."/>
            <person name="Dettman J."/>
            <person name="Nalam V."/>
            <person name="Broders K.D."/>
        </authorList>
    </citation>
    <scope>NUCLEOTIDE SEQUENCE</scope>
    <source>
        <strain evidence="3">CCC 602</strain>
    </source>
</reference>
<keyword evidence="1" id="KW-1133">Transmembrane helix</keyword>
<dbReference type="PANTHER" id="PTHR37019">
    <property type="entry name" value="CHROMOSOME 1, WHOLE GENOME SHOTGUN SEQUENCE"/>
    <property type="match status" value="1"/>
</dbReference>
<dbReference type="InterPro" id="IPR056121">
    <property type="entry name" value="DUF7704"/>
</dbReference>
<dbReference type="Pfam" id="PF24803">
    <property type="entry name" value="DUF7704"/>
    <property type="match status" value="1"/>
</dbReference>
<dbReference type="PANTHER" id="PTHR37019:SF1">
    <property type="entry name" value="EXPERA DOMAIN-CONTAINING PROTEIN"/>
    <property type="match status" value="1"/>
</dbReference>
<sequence length="163" mass="17794">MPSKINASAVPATTTIPYSYRLILTTIEPILALAGAVLVLANPATYLASMTRHSGSIDKNSAFLYTSLSGSWLYFAFVEAIVLRCFDDQRLWRLLCAGMLLSDGGFCHSAAQAVGGWTIWARVGDWTMEEHMEFWTTAPMVAVRLLIVLGIGFKTAGVENKKS</sequence>
<protein>
    <recommendedName>
        <fullName evidence="2">DUF7704 domain-containing protein</fullName>
    </recommendedName>
</protein>
<evidence type="ECO:0000256" key="1">
    <source>
        <dbReference type="SAM" id="Phobius"/>
    </source>
</evidence>
<gene>
    <name evidence="3" type="ORF">E4U43_002970</name>
</gene>
<feature type="transmembrane region" description="Helical" evidence="1">
    <location>
        <begin position="20"/>
        <end position="41"/>
    </location>
</feature>
<name>A0A9P7SVQ9_9HYPO</name>
<accession>A0A9P7SVQ9</accession>
<feature type="transmembrane region" description="Helical" evidence="1">
    <location>
        <begin position="134"/>
        <end position="153"/>
    </location>
</feature>
<evidence type="ECO:0000313" key="3">
    <source>
        <dbReference type="EMBL" id="KAG5995756.1"/>
    </source>
</evidence>
<dbReference type="EMBL" id="SRPW01002109">
    <property type="protein sequence ID" value="KAG5995756.1"/>
    <property type="molecule type" value="Genomic_DNA"/>
</dbReference>
<comment type="caution">
    <text evidence="3">The sequence shown here is derived from an EMBL/GenBank/DDBJ whole genome shotgun (WGS) entry which is preliminary data.</text>
</comment>
<evidence type="ECO:0000259" key="2">
    <source>
        <dbReference type="Pfam" id="PF24803"/>
    </source>
</evidence>